<dbReference type="Gene3D" id="4.10.240.10">
    <property type="entry name" value="Zn(2)-C6 fungal-type DNA-binding domain"/>
    <property type="match status" value="1"/>
</dbReference>
<evidence type="ECO:0000313" key="5">
    <source>
        <dbReference type="EMBL" id="KNB19105.1"/>
    </source>
</evidence>
<dbReference type="SMART" id="SM00906">
    <property type="entry name" value="Fungal_trans"/>
    <property type="match status" value="1"/>
</dbReference>
<sequence>MSNSQGVSASPNRGTPKPSASGASLRKACEQCRSRKIRCDGNCPCTQCLQINIACNKAGRQPRAKAQIPATVSARYKEKIDLIDHRLDDITRLLHDINISIPALNTQPIQSTSSYGNQANNTAQSLPSADFNRATKSTVNNTDPEIEHSLAVHYDFANDFFHKKSGINRLTDSNHDVKEALESLHCVIKAMKLGLWKHQASFPVAKQVTRPSLPKCELPPIEEVVELIRTAKDHHSLNPLNTVTWVSDFFPLESFSYMCLRVYFSEDASECDRIIANYGLLELFTARSQLETEDQGQSQQYALMCRANLESALADLPLYLPATAEMAVALLLGAIHTMQISKPLLAFSLSSKALELCQTLGYHQLSPSQDGTVSDDMKTKQLLFWMTYLMEKSLSLRVGRSSATQDWDITTPMLSLHEGPSSLDASVALWIDTARCQGNIYKQLYSPEALAQPPDVRQSRVEVLSTELYRLDKKSQEISDHHLQHARDKFGQSMIEYLTLSDDVMRASLLTLVYRASPPPKEPPSALTRPCVEAARMTMQRHHEFLVTFKDINPLYLSTYVHWTLNFSPFIPFIVLVCHVIEHCDKGDLERLHDYITSMESNSVLVEAAGRMHPLFKALYEVALRYVECSPSSHDPTYAERNPMLDHLTSLSFPFSGQVNPSEWNLGISSQSVQAGGSSGMLAQEPESMYSEVWSSNTDALEQWLGESQHIIDMFEESHPTFPGPS</sequence>
<evidence type="ECO:0000256" key="2">
    <source>
        <dbReference type="ARBA" id="ARBA00023242"/>
    </source>
</evidence>
<dbReference type="CDD" id="cd12148">
    <property type="entry name" value="fungal_TF_MHR"/>
    <property type="match status" value="1"/>
</dbReference>
<dbReference type="GO" id="GO:0003677">
    <property type="term" value="F:DNA binding"/>
    <property type="evidence" value="ECO:0007669"/>
    <property type="project" value="InterPro"/>
</dbReference>
<proteinExistence type="predicted"/>
<dbReference type="EMBL" id="DS231730">
    <property type="protein sequence ID" value="KNB19105.1"/>
    <property type="molecule type" value="Genomic_DNA"/>
</dbReference>
<reference evidence="5" key="2">
    <citation type="journal article" date="2010" name="Nature">
        <title>Comparative genomics reveals mobile pathogenicity chromosomes in Fusarium.</title>
        <authorList>
            <person name="Ma L.J."/>
            <person name="van der Does H.C."/>
            <person name="Borkovich K.A."/>
            <person name="Coleman J.J."/>
            <person name="Daboussi M.J."/>
            <person name="Di Pietro A."/>
            <person name="Dufresne M."/>
            <person name="Freitag M."/>
            <person name="Grabherr M."/>
            <person name="Henrissat B."/>
            <person name="Houterman P.M."/>
            <person name="Kang S."/>
            <person name="Shim W.B."/>
            <person name="Woloshuk C."/>
            <person name="Xie X."/>
            <person name="Xu J.R."/>
            <person name="Antoniw J."/>
            <person name="Baker S.E."/>
            <person name="Bluhm B.H."/>
            <person name="Breakspear A."/>
            <person name="Brown D.W."/>
            <person name="Butchko R.A."/>
            <person name="Chapman S."/>
            <person name="Coulson R."/>
            <person name="Coutinho P.M."/>
            <person name="Danchin E.G."/>
            <person name="Diener A."/>
            <person name="Gale L.R."/>
            <person name="Gardiner D.M."/>
            <person name="Goff S."/>
            <person name="Hammond-Kosack K.E."/>
            <person name="Hilburn K."/>
            <person name="Hua-Van A."/>
            <person name="Jonkers W."/>
            <person name="Kazan K."/>
            <person name="Kodira C.D."/>
            <person name="Koehrsen M."/>
            <person name="Kumar L."/>
            <person name="Lee Y.H."/>
            <person name="Li L."/>
            <person name="Manners J.M."/>
            <person name="Miranda-Saavedra D."/>
            <person name="Mukherjee M."/>
            <person name="Park G."/>
            <person name="Park J."/>
            <person name="Park S.Y."/>
            <person name="Proctor R.H."/>
            <person name="Regev A."/>
            <person name="Ruiz-Roldan M.C."/>
            <person name="Sain D."/>
            <person name="Sakthikumar S."/>
            <person name="Sykes S."/>
            <person name="Schwartz D.C."/>
            <person name="Turgeon B.G."/>
            <person name="Wapinski I."/>
            <person name="Yoder O."/>
            <person name="Young S."/>
            <person name="Zeng Q."/>
            <person name="Zhou S."/>
            <person name="Galagan J."/>
            <person name="Cuomo C.A."/>
            <person name="Kistler H.C."/>
            <person name="Rep M."/>
        </authorList>
    </citation>
    <scope>NUCLEOTIDE SEQUENCE [LARGE SCALE GENOMIC DNA]</scope>
    <source>
        <strain evidence="5">4287</strain>
    </source>
</reference>
<dbReference type="GO" id="GO:0006351">
    <property type="term" value="P:DNA-templated transcription"/>
    <property type="evidence" value="ECO:0007669"/>
    <property type="project" value="InterPro"/>
</dbReference>
<feature type="compositionally biased region" description="Polar residues" evidence="3">
    <location>
        <begin position="1"/>
        <end position="13"/>
    </location>
</feature>
<dbReference type="RefSeq" id="XP_018257150.1">
    <property type="nucleotide sequence ID" value="XM_018396564.1"/>
</dbReference>
<keyword evidence="2" id="KW-0539">Nucleus</keyword>
<dbReference type="InterPro" id="IPR001138">
    <property type="entry name" value="Zn2Cys6_DnaBD"/>
</dbReference>
<gene>
    <name evidence="5" type="ORF">FOXG_16541</name>
</gene>
<dbReference type="InterPro" id="IPR007219">
    <property type="entry name" value="XnlR_reg_dom"/>
</dbReference>
<dbReference type="PROSITE" id="PS00463">
    <property type="entry name" value="ZN2_CY6_FUNGAL_1"/>
    <property type="match status" value="1"/>
</dbReference>
<accession>A0A0J9W8U4</accession>
<dbReference type="GO" id="GO:0008270">
    <property type="term" value="F:zinc ion binding"/>
    <property type="evidence" value="ECO:0007669"/>
    <property type="project" value="InterPro"/>
</dbReference>
<dbReference type="InterPro" id="IPR036864">
    <property type="entry name" value="Zn2-C6_fun-type_DNA-bd_sf"/>
</dbReference>
<dbReference type="PANTHER" id="PTHR46910:SF5">
    <property type="entry name" value="ZN(II)2CYS6 TRANSCRIPTION FACTOR (EUROFUNG)"/>
    <property type="match status" value="1"/>
</dbReference>
<dbReference type="OrthoDB" id="103819at2759"/>
<dbReference type="Pfam" id="PF00172">
    <property type="entry name" value="Zn_clus"/>
    <property type="match status" value="1"/>
</dbReference>
<dbReference type="VEuPathDB" id="FungiDB:FOXG_16541"/>
<organism evidence="5 6">
    <name type="scientific">Fusarium oxysporum f. sp. lycopersici (strain 4287 / CBS 123668 / FGSC 9935 / NRRL 34936)</name>
    <name type="common">Fusarium vascular wilt of tomato</name>
    <dbReference type="NCBI Taxonomy" id="426428"/>
    <lineage>
        <taxon>Eukaryota</taxon>
        <taxon>Fungi</taxon>
        <taxon>Dikarya</taxon>
        <taxon>Ascomycota</taxon>
        <taxon>Pezizomycotina</taxon>
        <taxon>Sordariomycetes</taxon>
        <taxon>Hypocreomycetidae</taxon>
        <taxon>Hypocreales</taxon>
        <taxon>Nectriaceae</taxon>
        <taxon>Fusarium</taxon>
        <taxon>Fusarium oxysporum species complex</taxon>
    </lineage>
</organism>
<dbReference type="SUPFAM" id="SSF57701">
    <property type="entry name" value="Zn2/Cys6 DNA-binding domain"/>
    <property type="match status" value="1"/>
</dbReference>
<dbReference type="GO" id="GO:0000981">
    <property type="term" value="F:DNA-binding transcription factor activity, RNA polymerase II-specific"/>
    <property type="evidence" value="ECO:0007669"/>
    <property type="project" value="InterPro"/>
</dbReference>
<dbReference type="Proteomes" id="UP000009097">
    <property type="component" value="Unassembled WGS sequence"/>
</dbReference>
<dbReference type="CDD" id="cd00067">
    <property type="entry name" value="GAL4"/>
    <property type="match status" value="1"/>
</dbReference>
<reference evidence="5" key="1">
    <citation type="submission" date="2007-04" db="EMBL/GenBank/DDBJ databases">
        <authorList>
            <consortium name="The Broad Institute Genome Sequencing Platform"/>
            <person name="Birren B."/>
            <person name="Lander E."/>
            <person name="Galagan J."/>
            <person name="Nusbaum C."/>
            <person name="Devon K."/>
            <person name="Ma L.-J."/>
            <person name="Jaffe D."/>
            <person name="Butler J."/>
            <person name="Alvarez P."/>
            <person name="Gnerre S."/>
            <person name="Grabherr M."/>
            <person name="Kleber M."/>
            <person name="Mauceli E."/>
            <person name="Brockman W."/>
            <person name="MacCallum I.A."/>
            <person name="Young S."/>
            <person name="LaButti K."/>
            <person name="DeCaprio D."/>
            <person name="Crawford M."/>
            <person name="Koehrsen M."/>
            <person name="Engels R."/>
            <person name="Montgomery P."/>
            <person name="Pearson M."/>
            <person name="Howarth C."/>
            <person name="Larson L."/>
            <person name="White J."/>
            <person name="O'Leary S."/>
            <person name="Kodira C."/>
            <person name="Zeng Q."/>
            <person name="Yandava C."/>
            <person name="Alvarado L."/>
            <person name="Kistler C."/>
            <person name="Shim W.-B."/>
            <person name="Kang S."/>
            <person name="Woloshuk C."/>
        </authorList>
    </citation>
    <scope>NUCLEOTIDE SEQUENCE</scope>
    <source>
        <strain evidence="5">4287</strain>
    </source>
</reference>
<feature type="domain" description="Zn(2)-C6 fungal-type" evidence="4">
    <location>
        <begin position="28"/>
        <end position="55"/>
    </location>
</feature>
<dbReference type="SMART" id="SM00066">
    <property type="entry name" value="GAL4"/>
    <property type="match status" value="1"/>
</dbReference>
<dbReference type="GeneID" id="28957393"/>
<feature type="region of interest" description="Disordered" evidence="3">
    <location>
        <begin position="1"/>
        <end position="22"/>
    </location>
</feature>
<dbReference type="AlphaFoldDB" id="A0A0J9W8U4"/>
<dbReference type="PROSITE" id="PS50048">
    <property type="entry name" value="ZN2_CY6_FUNGAL_2"/>
    <property type="match status" value="1"/>
</dbReference>
<dbReference type="InterPro" id="IPR050987">
    <property type="entry name" value="AtrR-like"/>
</dbReference>
<dbReference type="KEGG" id="fox:FOXG_16541"/>
<keyword evidence="1" id="KW-0479">Metal-binding</keyword>
<protein>
    <recommendedName>
        <fullName evidence="4">Zn(2)-C6 fungal-type domain-containing protein</fullName>
    </recommendedName>
</protein>
<dbReference type="PANTHER" id="PTHR46910">
    <property type="entry name" value="TRANSCRIPTION FACTOR PDR1"/>
    <property type="match status" value="1"/>
</dbReference>
<evidence type="ECO:0000259" key="4">
    <source>
        <dbReference type="PROSITE" id="PS50048"/>
    </source>
</evidence>
<evidence type="ECO:0000313" key="6">
    <source>
        <dbReference type="Proteomes" id="UP000009097"/>
    </source>
</evidence>
<name>A0A0J9W8U4_FUSO4</name>
<dbReference type="Pfam" id="PF04082">
    <property type="entry name" value="Fungal_trans"/>
    <property type="match status" value="1"/>
</dbReference>
<evidence type="ECO:0000256" key="3">
    <source>
        <dbReference type="SAM" id="MobiDB-lite"/>
    </source>
</evidence>
<evidence type="ECO:0000256" key="1">
    <source>
        <dbReference type="ARBA" id="ARBA00022723"/>
    </source>
</evidence>